<dbReference type="EMBL" id="BLJE01000001">
    <property type="protein sequence ID" value="GFE64251.1"/>
    <property type="molecule type" value="Genomic_DNA"/>
</dbReference>
<protein>
    <submittedName>
        <fullName evidence="2">Uncharacterized protein</fullName>
    </submittedName>
</protein>
<proteinExistence type="predicted"/>
<reference evidence="2 3" key="1">
    <citation type="submission" date="2019-12" db="EMBL/GenBank/DDBJ databases">
        <title>Litoreibacter badius sp. nov., a novel bacteriochlorophyll a-containing bacterium in the genus Litoreibacter.</title>
        <authorList>
            <person name="Kanamuro M."/>
            <person name="Takabe Y."/>
            <person name="Mori K."/>
            <person name="Takaichi S."/>
            <person name="Hanada S."/>
        </authorList>
    </citation>
    <scope>NUCLEOTIDE SEQUENCE [LARGE SCALE GENOMIC DNA]</scope>
    <source>
        <strain evidence="2 3">K6</strain>
    </source>
</reference>
<keyword evidence="1" id="KW-0732">Signal</keyword>
<organism evidence="2 3">
    <name type="scientific">Litoreibacter roseus</name>
    <dbReference type="NCBI Taxonomy" id="2601869"/>
    <lineage>
        <taxon>Bacteria</taxon>
        <taxon>Pseudomonadati</taxon>
        <taxon>Pseudomonadota</taxon>
        <taxon>Alphaproteobacteria</taxon>
        <taxon>Rhodobacterales</taxon>
        <taxon>Roseobacteraceae</taxon>
        <taxon>Litoreibacter</taxon>
    </lineage>
</organism>
<keyword evidence="3" id="KW-1185">Reference proteome</keyword>
<dbReference type="Proteomes" id="UP000436822">
    <property type="component" value="Unassembled WGS sequence"/>
</dbReference>
<feature type="signal peptide" evidence="1">
    <location>
        <begin position="1"/>
        <end position="21"/>
    </location>
</feature>
<accession>A0A6N6JD33</accession>
<evidence type="ECO:0000313" key="3">
    <source>
        <dbReference type="Proteomes" id="UP000436822"/>
    </source>
</evidence>
<evidence type="ECO:0000313" key="2">
    <source>
        <dbReference type="EMBL" id="GFE64251.1"/>
    </source>
</evidence>
<comment type="caution">
    <text evidence="2">The sequence shown here is derived from an EMBL/GenBank/DDBJ whole genome shotgun (WGS) entry which is preliminary data.</text>
</comment>
<dbReference type="AlphaFoldDB" id="A0A6N6JD33"/>
<name>A0A6N6JD33_9RHOB</name>
<feature type="chain" id="PRO_5026672696" evidence="1">
    <location>
        <begin position="22"/>
        <end position="122"/>
    </location>
</feature>
<gene>
    <name evidence="2" type="ORF">KIN_13250</name>
</gene>
<sequence>MGMKRFLAVGLIILAPAAASAQPFSESMADCAALHQNAAQWATSPDAVDRLIYAAKSWADAAFTQATQEGRGLTKDSLWELIDSKTQEWEDRGGTVFFTQDFRDWTAYCRSFAKDRGIQTEM</sequence>
<evidence type="ECO:0000256" key="1">
    <source>
        <dbReference type="SAM" id="SignalP"/>
    </source>
</evidence>